<dbReference type="HOGENOM" id="CLU_1721522_0_0_6"/>
<keyword evidence="2" id="KW-1185">Reference proteome</keyword>
<dbReference type="AlphaFoldDB" id="L0DT37"/>
<dbReference type="EMBL" id="CP003989">
    <property type="protein sequence ID" value="AGA32173.1"/>
    <property type="molecule type" value="Genomic_DNA"/>
</dbReference>
<dbReference type="InterPro" id="IPR021834">
    <property type="entry name" value="DUF3426"/>
</dbReference>
<dbReference type="Proteomes" id="UP000010809">
    <property type="component" value="Chromosome"/>
</dbReference>
<dbReference type="KEGG" id="tni:TVNIR_0471"/>
<proteinExistence type="predicted"/>
<dbReference type="STRING" id="1255043.TVNIR_0471"/>
<sequence length="152" mass="17099">MVARLAGLLAGLALIALLFAQFLVHERNRLGPHPELRALGDRICSHLPCTDAVWRVPGAVRIEGLQFQPQGPNVLRVDLELVNTLEQPQPWPLLEMALSDRHGRVLAQGRWRPKEFLDVTAVPDLAPHERRSLRLEVRGSPQRPEGVMVWPL</sequence>
<accession>L0DT37</accession>
<organism evidence="1 2">
    <name type="scientific">Thioalkalivibrio nitratireducens (strain DSM 14787 / UNIQEM 213 / ALEN2)</name>
    <dbReference type="NCBI Taxonomy" id="1255043"/>
    <lineage>
        <taxon>Bacteria</taxon>
        <taxon>Pseudomonadati</taxon>
        <taxon>Pseudomonadota</taxon>
        <taxon>Gammaproteobacteria</taxon>
        <taxon>Chromatiales</taxon>
        <taxon>Ectothiorhodospiraceae</taxon>
        <taxon>Thioalkalivibrio</taxon>
    </lineage>
</organism>
<evidence type="ECO:0000313" key="1">
    <source>
        <dbReference type="EMBL" id="AGA32173.1"/>
    </source>
</evidence>
<dbReference type="Pfam" id="PF11906">
    <property type="entry name" value="DUF3426"/>
    <property type="match status" value="1"/>
</dbReference>
<gene>
    <name evidence="1" type="ordered locus">TVNIR_0471</name>
</gene>
<dbReference type="PATRIC" id="fig|1255043.3.peg.474"/>
<dbReference type="RefSeq" id="WP_015257328.1">
    <property type="nucleotide sequence ID" value="NC_019902.2"/>
</dbReference>
<reference evidence="1" key="1">
    <citation type="submission" date="2015-12" db="EMBL/GenBank/DDBJ databases">
        <authorList>
            <person name="Tikhonova T.V."/>
            <person name="Pavlov A.R."/>
            <person name="Beletsky A.V."/>
            <person name="Mardanov A.V."/>
            <person name="Sorokin D.Y."/>
            <person name="Ravin N.V."/>
            <person name="Popov V.O."/>
        </authorList>
    </citation>
    <scope>NUCLEOTIDE SEQUENCE</scope>
    <source>
        <strain evidence="1">DSM 14787</strain>
    </source>
</reference>
<protein>
    <recommendedName>
        <fullName evidence="3">DUF3426 domain-containing protein</fullName>
    </recommendedName>
</protein>
<evidence type="ECO:0000313" key="2">
    <source>
        <dbReference type="Proteomes" id="UP000010809"/>
    </source>
</evidence>
<name>L0DT37_THIND</name>
<evidence type="ECO:0008006" key="3">
    <source>
        <dbReference type="Google" id="ProtNLM"/>
    </source>
</evidence>